<dbReference type="Proteomes" id="UP000694400">
    <property type="component" value="Chromosome 5"/>
</dbReference>
<dbReference type="Ensembl" id="ENSAPLT00020008639.1">
    <property type="protein sequence ID" value="ENSAPLP00020008024.1"/>
    <property type="gene ID" value="ENSAPLG00020005905.1"/>
</dbReference>
<accession>A0A8B9SLF5</accession>
<reference evidence="1" key="2">
    <citation type="submission" date="2025-08" db="UniProtKB">
        <authorList>
            <consortium name="Ensembl"/>
        </authorList>
    </citation>
    <scope>IDENTIFICATION</scope>
</reference>
<evidence type="ECO:0000313" key="1">
    <source>
        <dbReference type="Ensembl" id="ENSAPLP00020008024.1"/>
    </source>
</evidence>
<proteinExistence type="predicted"/>
<evidence type="ECO:0000313" key="2">
    <source>
        <dbReference type="Proteomes" id="UP000694400"/>
    </source>
</evidence>
<dbReference type="AlphaFoldDB" id="A0A8B9SLF5"/>
<reference evidence="1" key="1">
    <citation type="submission" date="2019-08" db="EMBL/GenBank/DDBJ databases">
        <title>Three high-quality genomes provides insights into domestication of ducks.</title>
        <authorList>
            <person name="Hou Z.C."/>
            <person name="Zhu F."/>
            <person name="Yin Z.T."/>
            <person name="Zhang F."/>
        </authorList>
    </citation>
    <scope>NUCLEOTIDE SEQUENCE [LARGE SCALE GENOMIC DNA]</scope>
</reference>
<name>A0A8B9SLF5_ANAPL</name>
<organism evidence="1 2">
    <name type="scientific">Anas platyrhynchos</name>
    <name type="common">Mallard</name>
    <name type="synonym">Anas boschas</name>
    <dbReference type="NCBI Taxonomy" id="8839"/>
    <lineage>
        <taxon>Eukaryota</taxon>
        <taxon>Metazoa</taxon>
        <taxon>Chordata</taxon>
        <taxon>Craniata</taxon>
        <taxon>Vertebrata</taxon>
        <taxon>Euteleostomi</taxon>
        <taxon>Archelosauria</taxon>
        <taxon>Archosauria</taxon>
        <taxon>Dinosauria</taxon>
        <taxon>Saurischia</taxon>
        <taxon>Theropoda</taxon>
        <taxon>Coelurosauria</taxon>
        <taxon>Aves</taxon>
        <taxon>Neognathae</taxon>
        <taxon>Galloanserae</taxon>
        <taxon>Anseriformes</taxon>
        <taxon>Anatidae</taxon>
        <taxon>Anatinae</taxon>
        <taxon>Anas</taxon>
    </lineage>
</organism>
<sequence length="92" mass="10284">MAFMADLVSVQDQSGRIWVICALCHHGVLHICIGWGCSLGSLLSNSFPVSEKTWSINKFPKVSCFLHLLLEYFIQGLMMLEGLGETFYGVEE</sequence>
<reference evidence="1" key="3">
    <citation type="submission" date="2025-09" db="UniProtKB">
        <authorList>
            <consortium name="Ensembl"/>
        </authorList>
    </citation>
    <scope>IDENTIFICATION</scope>
</reference>
<protein>
    <submittedName>
        <fullName evidence="1">Uncharacterized protein</fullName>
    </submittedName>
</protein>